<gene>
    <name evidence="5" type="primary">LOC106063915</name>
</gene>
<evidence type="ECO:0000313" key="5">
    <source>
        <dbReference type="RefSeq" id="XP_055862766.1"/>
    </source>
</evidence>
<evidence type="ECO:0000313" key="4">
    <source>
        <dbReference type="Proteomes" id="UP001165740"/>
    </source>
</evidence>
<comment type="similarity">
    <text evidence="2">Belongs to the aldo/keto reductase family. Aldo/keto reductase 2 subfamily.</text>
</comment>
<dbReference type="Pfam" id="PF00248">
    <property type="entry name" value="Aldo_ket_red"/>
    <property type="match status" value="1"/>
</dbReference>
<name>A0A9W2YIV9_BIOGL</name>
<dbReference type="InterPro" id="IPR036812">
    <property type="entry name" value="NAD(P)_OxRdtase_dom_sf"/>
</dbReference>
<dbReference type="CDD" id="cd19081">
    <property type="entry name" value="AKR_AKR9C1"/>
    <property type="match status" value="1"/>
</dbReference>
<dbReference type="GeneID" id="106063915"/>
<reference evidence="5" key="1">
    <citation type="submission" date="2025-08" db="UniProtKB">
        <authorList>
            <consortium name="RefSeq"/>
        </authorList>
    </citation>
    <scope>IDENTIFICATION</scope>
</reference>
<dbReference type="OMA" id="GWTEPPI"/>
<dbReference type="PANTHER" id="PTHR43364:SF4">
    <property type="entry name" value="NAD(P)-LINKED OXIDOREDUCTASE SUPERFAMILY PROTEIN"/>
    <property type="match status" value="1"/>
</dbReference>
<evidence type="ECO:0000256" key="2">
    <source>
        <dbReference type="ARBA" id="ARBA00038157"/>
    </source>
</evidence>
<dbReference type="PROSITE" id="PS00062">
    <property type="entry name" value="ALDOKETO_REDUCTASE_2"/>
    <property type="match status" value="1"/>
</dbReference>
<dbReference type="PRINTS" id="PR00069">
    <property type="entry name" value="ALDKETRDTASE"/>
</dbReference>
<dbReference type="AlphaFoldDB" id="A0A9W2YIV9"/>
<keyword evidence="4" id="KW-1185">Reference proteome</keyword>
<proteinExistence type="inferred from homology"/>
<dbReference type="InterPro" id="IPR020471">
    <property type="entry name" value="AKR"/>
</dbReference>
<dbReference type="OrthoDB" id="48988at2759"/>
<dbReference type="FunFam" id="3.20.20.100:FF:000004">
    <property type="entry name" value="Oxidoreductase, aldo/keto reductase"/>
    <property type="match status" value="1"/>
</dbReference>
<organism evidence="4 5">
    <name type="scientific">Biomphalaria glabrata</name>
    <name type="common">Bloodfluke planorb</name>
    <name type="synonym">Freshwater snail</name>
    <dbReference type="NCBI Taxonomy" id="6526"/>
    <lineage>
        <taxon>Eukaryota</taxon>
        <taxon>Metazoa</taxon>
        <taxon>Spiralia</taxon>
        <taxon>Lophotrochozoa</taxon>
        <taxon>Mollusca</taxon>
        <taxon>Gastropoda</taxon>
        <taxon>Heterobranchia</taxon>
        <taxon>Euthyneura</taxon>
        <taxon>Panpulmonata</taxon>
        <taxon>Hygrophila</taxon>
        <taxon>Lymnaeoidea</taxon>
        <taxon>Planorbidae</taxon>
        <taxon>Biomphalaria</taxon>
    </lineage>
</organism>
<dbReference type="InterPro" id="IPR050523">
    <property type="entry name" value="AKR_Detox_Biosynth"/>
</dbReference>
<accession>A0A9W2YIV9</accession>
<protein>
    <submittedName>
        <fullName evidence="5">1-deoxyxylulose-5-phosphate synthase YajO-like</fullName>
    </submittedName>
</protein>
<sequence length="379" mass="42723">MVICLVQYEPGIKDDHCLVQYETGSKDEHCLVQYKPRIKYGHCLVQCESDSNGDNSGRPGQCGEDLSHQIIKRFVECGGNFFDTADVYGLGAAENIVGKWLERQSREKFIIATKVRFNMGDNVANNVGLSRKHITSSIDASLRRLRTDYVDLYQAHAFDDGTRLEETLRTFDDLVRAGKVRYIGVSNFTGWQLQKLVDTSERLGLNPIVSLQQQYSLLHRESEFEPFQVCQTSGLGVLPWSPLNDGLLTGKVKRGQIPTEGRLGWSVAITKAKAKSYLNDRTFDIIETAEVIGHKYGRSVAQVALRWLLQKEVVSSVIIGARTLEQLEDNLGAGSGWTLSQEEMTVLDDVSTPPSHYPYDYLVQRNLDRQNRHIQSQHV</sequence>
<keyword evidence="1" id="KW-0560">Oxidoreductase</keyword>
<evidence type="ECO:0000256" key="1">
    <source>
        <dbReference type="ARBA" id="ARBA00023002"/>
    </source>
</evidence>
<dbReference type="Gene3D" id="3.20.20.100">
    <property type="entry name" value="NADP-dependent oxidoreductase domain"/>
    <property type="match status" value="1"/>
</dbReference>
<dbReference type="GO" id="GO:0005829">
    <property type="term" value="C:cytosol"/>
    <property type="evidence" value="ECO:0007669"/>
    <property type="project" value="UniProtKB-ARBA"/>
</dbReference>
<evidence type="ECO:0000259" key="3">
    <source>
        <dbReference type="Pfam" id="PF00248"/>
    </source>
</evidence>
<dbReference type="InterPro" id="IPR018170">
    <property type="entry name" value="Aldo/ket_reductase_CS"/>
</dbReference>
<feature type="domain" description="NADP-dependent oxidoreductase" evidence="3">
    <location>
        <begin position="60"/>
        <end position="350"/>
    </location>
</feature>
<dbReference type="SUPFAM" id="SSF51430">
    <property type="entry name" value="NAD(P)-linked oxidoreductase"/>
    <property type="match status" value="1"/>
</dbReference>
<dbReference type="GO" id="GO:0016491">
    <property type="term" value="F:oxidoreductase activity"/>
    <property type="evidence" value="ECO:0007669"/>
    <property type="project" value="UniProtKB-KW"/>
</dbReference>
<dbReference type="RefSeq" id="XP_055862766.1">
    <property type="nucleotide sequence ID" value="XM_056006791.1"/>
</dbReference>
<dbReference type="PANTHER" id="PTHR43364">
    <property type="entry name" value="NADH-SPECIFIC METHYLGLYOXAL REDUCTASE-RELATED"/>
    <property type="match status" value="1"/>
</dbReference>
<dbReference type="Proteomes" id="UP001165740">
    <property type="component" value="Chromosome 12"/>
</dbReference>
<dbReference type="InterPro" id="IPR023210">
    <property type="entry name" value="NADP_OxRdtase_dom"/>
</dbReference>